<name>A0A0R1REZ7_9LACO</name>
<evidence type="ECO:0000313" key="4">
    <source>
        <dbReference type="EMBL" id="KRL54942.1"/>
    </source>
</evidence>
<dbReference type="Gene3D" id="1.20.5.320">
    <property type="entry name" value="6-Phosphogluconate Dehydrogenase, domain 3"/>
    <property type="match status" value="1"/>
</dbReference>
<comment type="subcellular location">
    <subcellularLocation>
        <location evidence="1">Secreted</location>
    </subcellularLocation>
</comment>
<dbReference type="PATRIC" id="fig|1423778.4.peg.1784"/>
<dbReference type="STRING" id="1423778.FC70_GL001745"/>
<evidence type="ECO:0000313" key="5">
    <source>
        <dbReference type="Proteomes" id="UP000051697"/>
    </source>
</evidence>
<keyword evidence="2" id="KW-0964">Secreted</keyword>
<dbReference type="PANTHER" id="PTHR15427:SF33">
    <property type="entry name" value="COLLAGEN IV NC1 DOMAIN-CONTAINING PROTEIN"/>
    <property type="match status" value="1"/>
</dbReference>
<sequence>MTDATYWLLLAKAGSEGKPGDTGPQGPKGDKGDPGPAGSTGPIGPQGQQGEKGDTGADGVAGKDGVGASVDLTPYAKKTEVIPSNLVSLEINAGATFDTPFIDFHTKTGVNDYDARIIVAGGKSGAVGQANMNIVANGGVIINGKKVATVDQINPWNSITDKGHDLNTVITDGRYWCKATMGNAPVATWGYLYVNSADPARVQQDFVSDTTAEKYIRMKFGDSWTAWRQVTLW</sequence>
<proteinExistence type="predicted"/>
<dbReference type="AlphaFoldDB" id="A0A0R1REZ7"/>
<dbReference type="EMBL" id="AZFE01000032">
    <property type="protein sequence ID" value="KRL54942.1"/>
    <property type="molecule type" value="Genomic_DNA"/>
</dbReference>
<accession>A0A0R1REZ7</accession>
<evidence type="ECO:0000256" key="1">
    <source>
        <dbReference type="ARBA" id="ARBA00004613"/>
    </source>
</evidence>
<comment type="caution">
    <text evidence="4">The sequence shown here is derived from an EMBL/GenBank/DDBJ whole genome shotgun (WGS) entry which is preliminary data.</text>
</comment>
<dbReference type="CDD" id="cd19958">
    <property type="entry name" value="pyocin_knob"/>
    <property type="match status" value="1"/>
</dbReference>
<organism evidence="4 5">
    <name type="scientific">Paucilactobacillus oligofermentans DSM 15707 = LMG 22743</name>
    <dbReference type="NCBI Taxonomy" id="1423778"/>
    <lineage>
        <taxon>Bacteria</taxon>
        <taxon>Bacillati</taxon>
        <taxon>Bacillota</taxon>
        <taxon>Bacilli</taxon>
        <taxon>Lactobacillales</taxon>
        <taxon>Lactobacillaceae</taxon>
        <taxon>Paucilactobacillus</taxon>
    </lineage>
</organism>
<keyword evidence="5" id="KW-1185">Reference proteome</keyword>
<dbReference type="InterPro" id="IPR050392">
    <property type="entry name" value="Collagen/C1q_domain"/>
</dbReference>
<reference evidence="4 5" key="1">
    <citation type="journal article" date="2015" name="Genome Announc.">
        <title>Expanding the biotechnology potential of lactobacilli through comparative genomics of 213 strains and associated genera.</title>
        <authorList>
            <person name="Sun Z."/>
            <person name="Harris H.M."/>
            <person name="McCann A."/>
            <person name="Guo C."/>
            <person name="Argimon S."/>
            <person name="Zhang W."/>
            <person name="Yang X."/>
            <person name="Jeffery I.B."/>
            <person name="Cooney J.C."/>
            <person name="Kagawa T.F."/>
            <person name="Liu W."/>
            <person name="Song Y."/>
            <person name="Salvetti E."/>
            <person name="Wrobel A."/>
            <person name="Rasinkangas P."/>
            <person name="Parkhill J."/>
            <person name="Rea M.C."/>
            <person name="O'Sullivan O."/>
            <person name="Ritari J."/>
            <person name="Douillard F.P."/>
            <person name="Paul Ross R."/>
            <person name="Yang R."/>
            <person name="Briner A.E."/>
            <person name="Felis G.E."/>
            <person name="de Vos W.M."/>
            <person name="Barrangou R."/>
            <person name="Klaenhammer T.R."/>
            <person name="Caufield P.W."/>
            <person name="Cui Y."/>
            <person name="Zhang H."/>
            <person name="O'Toole P.W."/>
        </authorList>
    </citation>
    <scope>NUCLEOTIDE SEQUENCE [LARGE SCALE GENOMIC DNA]</scope>
    <source>
        <strain evidence="4 5">DSM 15707</strain>
    </source>
</reference>
<evidence type="ECO:0000256" key="3">
    <source>
        <dbReference type="SAM" id="MobiDB-lite"/>
    </source>
</evidence>
<dbReference type="Pfam" id="PF01391">
    <property type="entry name" value="Collagen"/>
    <property type="match status" value="1"/>
</dbReference>
<dbReference type="InterPro" id="IPR008160">
    <property type="entry name" value="Collagen"/>
</dbReference>
<dbReference type="PANTHER" id="PTHR15427">
    <property type="entry name" value="EMILIN ELASTIN MICROFIBRIL INTERFACE-LOCATED PROTEIN ELASTIN MICROFIBRIL INTERFACER"/>
    <property type="match status" value="1"/>
</dbReference>
<gene>
    <name evidence="4" type="ORF">FC70_GL001745</name>
</gene>
<dbReference type="Proteomes" id="UP000051697">
    <property type="component" value="Unassembled WGS sequence"/>
</dbReference>
<protein>
    <submittedName>
        <fullName evidence="4">Uncharacterized protein</fullName>
    </submittedName>
</protein>
<feature type="region of interest" description="Disordered" evidence="3">
    <location>
        <begin position="10"/>
        <end position="64"/>
    </location>
</feature>
<evidence type="ECO:0000256" key="2">
    <source>
        <dbReference type="ARBA" id="ARBA00022525"/>
    </source>
</evidence>